<name>A0A816ZWG5_9BILA</name>
<feature type="transmembrane region" description="Helical" evidence="1">
    <location>
        <begin position="20"/>
        <end position="41"/>
    </location>
</feature>
<gene>
    <name evidence="2" type="ORF">WKI299_LOCUS35193</name>
</gene>
<evidence type="ECO:0000313" key="2">
    <source>
        <dbReference type="EMBL" id="CAF2214717.1"/>
    </source>
</evidence>
<accession>A0A816ZWG5</accession>
<dbReference type="AlphaFoldDB" id="A0A816ZWG5"/>
<keyword evidence="1" id="KW-1133">Transmembrane helix</keyword>
<sequence>MIVIVTTDNRLNLSVLNETPFVTIHVRFIFGGLLHLVLFSYGNRLEYGLFQDENIVQQLNNMPKIDVIQRLFRRTVEENDGTRLIQAYTAETDFYNHKFSYEGICYRNININSEDQFNLFKKGTEILNQTFISTTRTRPIAEEYILDH</sequence>
<evidence type="ECO:0000313" key="3">
    <source>
        <dbReference type="Proteomes" id="UP000663856"/>
    </source>
</evidence>
<comment type="caution">
    <text evidence="2">The sequence shown here is derived from an EMBL/GenBank/DDBJ whole genome shotgun (WGS) entry which is preliminary data.</text>
</comment>
<organism evidence="2 3">
    <name type="scientific">Rotaria magnacalcarata</name>
    <dbReference type="NCBI Taxonomy" id="392030"/>
    <lineage>
        <taxon>Eukaryota</taxon>
        <taxon>Metazoa</taxon>
        <taxon>Spiralia</taxon>
        <taxon>Gnathifera</taxon>
        <taxon>Rotifera</taxon>
        <taxon>Eurotatoria</taxon>
        <taxon>Bdelloidea</taxon>
        <taxon>Philodinida</taxon>
        <taxon>Philodinidae</taxon>
        <taxon>Rotaria</taxon>
    </lineage>
</organism>
<keyword evidence="1" id="KW-0472">Membrane</keyword>
<proteinExistence type="predicted"/>
<evidence type="ECO:0000256" key="1">
    <source>
        <dbReference type="SAM" id="Phobius"/>
    </source>
</evidence>
<reference evidence="2" key="1">
    <citation type="submission" date="2021-02" db="EMBL/GenBank/DDBJ databases">
        <authorList>
            <person name="Nowell W R."/>
        </authorList>
    </citation>
    <scope>NUCLEOTIDE SEQUENCE</scope>
</reference>
<dbReference type="Proteomes" id="UP000663856">
    <property type="component" value="Unassembled WGS sequence"/>
</dbReference>
<keyword evidence="1" id="KW-0812">Transmembrane</keyword>
<protein>
    <submittedName>
        <fullName evidence="2">Uncharacterized protein</fullName>
    </submittedName>
</protein>
<dbReference type="EMBL" id="CAJNRF010016882">
    <property type="protein sequence ID" value="CAF2214717.1"/>
    <property type="molecule type" value="Genomic_DNA"/>
</dbReference>